<dbReference type="Pfam" id="PF12796">
    <property type="entry name" value="Ank_2"/>
    <property type="match status" value="2"/>
</dbReference>
<feature type="region of interest" description="Disordered" evidence="2">
    <location>
        <begin position="517"/>
        <end position="559"/>
    </location>
</feature>
<dbReference type="SMART" id="SM00429">
    <property type="entry name" value="IPT"/>
    <property type="match status" value="1"/>
</dbReference>
<feature type="region of interest" description="Disordered" evidence="2">
    <location>
        <begin position="13"/>
        <end position="37"/>
    </location>
</feature>
<feature type="repeat" description="ANK" evidence="1">
    <location>
        <begin position="784"/>
        <end position="820"/>
    </location>
</feature>
<dbReference type="InterPro" id="IPR014756">
    <property type="entry name" value="Ig_E-set"/>
</dbReference>
<feature type="compositionally biased region" description="Polar residues" evidence="2">
    <location>
        <begin position="523"/>
        <end position="544"/>
    </location>
</feature>
<dbReference type="GO" id="GO:0000978">
    <property type="term" value="F:RNA polymerase II cis-regulatory region sequence-specific DNA binding"/>
    <property type="evidence" value="ECO:0007669"/>
    <property type="project" value="TreeGrafter"/>
</dbReference>
<dbReference type="Pfam" id="PF16179">
    <property type="entry name" value="RHD_dimer"/>
    <property type="match status" value="1"/>
</dbReference>
<dbReference type="PANTHER" id="PTHR24169:SF28">
    <property type="entry name" value="NUCLEAR FACTOR NF-KAPPA-B P110 SUBUNIT"/>
    <property type="match status" value="1"/>
</dbReference>
<feature type="domain" description="RHD" evidence="3">
    <location>
        <begin position="63"/>
        <end position="240"/>
    </location>
</feature>
<dbReference type="Proteomes" id="UP000653454">
    <property type="component" value="Unassembled WGS sequence"/>
</dbReference>
<dbReference type="InterPro" id="IPR036770">
    <property type="entry name" value="Ankyrin_rpt-contain_sf"/>
</dbReference>
<dbReference type="EMBL" id="CAJHNJ030000077">
    <property type="protein sequence ID" value="CAG9134367.1"/>
    <property type="molecule type" value="Genomic_DNA"/>
</dbReference>
<dbReference type="SUPFAM" id="SSF81296">
    <property type="entry name" value="E set domains"/>
    <property type="match status" value="1"/>
</dbReference>
<dbReference type="GO" id="GO:0048731">
    <property type="term" value="P:system development"/>
    <property type="evidence" value="ECO:0007669"/>
    <property type="project" value="UniProtKB-ARBA"/>
</dbReference>
<dbReference type="InterPro" id="IPR008967">
    <property type="entry name" value="p53-like_TF_DNA-bd_sf"/>
</dbReference>
<keyword evidence="5" id="KW-1185">Reference proteome</keyword>
<evidence type="ECO:0000256" key="2">
    <source>
        <dbReference type="SAM" id="MobiDB-lite"/>
    </source>
</evidence>
<dbReference type="Gene3D" id="2.60.40.10">
    <property type="entry name" value="Immunoglobulins"/>
    <property type="match status" value="1"/>
</dbReference>
<dbReference type="SUPFAM" id="SSF49417">
    <property type="entry name" value="p53-like transcription factors"/>
    <property type="match status" value="1"/>
</dbReference>
<dbReference type="PRINTS" id="PR00057">
    <property type="entry name" value="NFKBTNSCPFCT"/>
</dbReference>
<dbReference type="Pfam" id="PF00554">
    <property type="entry name" value="RHD_DNA_bind"/>
    <property type="match status" value="1"/>
</dbReference>
<dbReference type="InterPro" id="IPR011029">
    <property type="entry name" value="DEATH-like_dom_sf"/>
</dbReference>
<dbReference type="PROSITE" id="PS50297">
    <property type="entry name" value="ANK_REP_REGION"/>
    <property type="match status" value="1"/>
</dbReference>
<name>A0A8S4G4I9_PLUXY</name>
<accession>A0A8S4G4I9</accession>
<dbReference type="InterPro" id="IPR002110">
    <property type="entry name" value="Ankyrin_rpt"/>
</dbReference>
<dbReference type="InterPro" id="IPR000451">
    <property type="entry name" value="NFkB/Dor"/>
</dbReference>
<dbReference type="GO" id="GO:0048468">
    <property type="term" value="P:cell development"/>
    <property type="evidence" value="ECO:0007669"/>
    <property type="project" value="UniProtKB-ARBA"/>
</dbReference>
<dbReference type="InterPro" id="IPR037059">
    <property type="entry name" value="RHD_DNA_bind_dom_sf"/>
</dbReference>
<dbReference type="InterPro" id="IPR011539">
    <property type="entry name" value="RHD_DNA_bind_dom"/>
</dbReference>
<dbReference type="PROSITE" id="PS50088">
    <property type="entry name" value="ANK_REPEAT"/>
    <property type="match status" value="2"/>
</dbReference>
<sequence>MVVVKTQLIMQSDQDTDSSTAGASPRSFYIESPHSSPGQQVPYLTNYMTVLSCADNNFMDTGSNGPFLSITEQPCDHFRFRYKSEMVGTHGCIVGKTSASNRTKTYPSVVLLNYKGRATIKCSLAQHNNRKQHPHQLVEDDQERDLSAEVNPEKGYEVGFRGMGIIHTAKKDVPALLYKKLSERLPHFNARELKAQCENEARSINLNIVRLKFSAHNVDTDEEICAPVFSEPIHNMKSAATNDLKICRMSRTSGRPRGGDDVYLLTEKVNKKNIDIRFVQLERGEVCWTGKARFLMSDVHHQYAIVIRTPAYKNPEITSDVKVYVELFRPSDGRSSERIEFTYKAEEVYKQSKKRKANSYSSIGSSSSGNSIKSVSDLPATVIMANEMNAANNNFSKISSMLSPNNIPEIPAQTTVGLSDALYDITVTEDHQMHISPMLCQPVEEYPLKLNSQDIIQVNLNSKDIDQLLKVNSVPDTDKDFADFNFSDYYKALDSNFLADGGGDSFSQCIFNSMQLRPDSGRGTAQTQASSSKSNMAVSESSKTADAAPGTTPMDKGDNYEAYFTQKDGMEVKKLVKELCDMIRNKTVYKKPIVRAKLERLFELRLSNGDTFLHMTVRNSILPSMQYIVKLIHSVKMVQLLNEGNHLRQTVLHLAVMHELTQQIPYLVAKGCNPMCEDKEGNNAIHYAVKLNRCLKPLLDGIRMADVECDINATNKEKQTPLHLAATSTHASVKLLLSHKASYSARDLNGRTPLHLAAYEPCLPIMEALLEYIPPSDIDVVDGQGYTALQIVCGMESTPDTVKIVELLLQKGADPLISEDHNESAWKEANKKPEVRELMKKYLPSYKCWEDDVKSEDEFESADEGEESGLEALSAYLPELADTLDRSGGWRELAARLQCDSAMSWFEKTSSPTRTLMHQVKECREDVTSLSVAKILRDMGELEAANVILRYVDV</sequence>
<dbReference type="Gene3D" id="2.60.40.340">
    <property type="entry name" value="Rel homology domain (RHD), DNA-binding domain"/>
    <property type="match status" value="1"/>
</dbReference>
<dbReference type="InterPro" id="IPR013783">
    <property type="entry name" value="Ig-like_fold"/>
</dbReference>
<feature type="compositionally biased region" description="Polar residues" evidence="2">
    <location>
        <begin position="13"/>
        <end position="22"/>
    </location>
</feature>
<dbReference type="Gene3D" id="1.10.533.10">
    <property type="entry name" value="Death Domain, Fas"/>
    <property type="match status" value="1"/>
</dbReference>
<evidence type="ECO:0000256" key="1">
    <source>
        <dbReference type="PROSITE-ProRule" id="PRU00023"/>
    </source>
</evidence>
<dbReference type="Gene3D" id="1.25.40.20">
    <property type="entry name" value="Ankyrin repeat-containing domain"/>
    <property type="match status" value="1"/>
</dbReference>
<feature type="repeat" description="ANK" evidence="1">
    <location>
        <begin position="749"/>
        <end position="771"/>
    </location>
</feature>
<proteinExistence type="predicted"/>
<dbReference type="GO" id="GO:0000981">
    <property type="term" value="F:DNA-binding transcription factor activity, RNA polymerase II-specific"/>
    <property type="evidence" value="ECO:0007669"/>
    <property type="project" value="TreeGrafter"/>
</dbReference>
<evidence type="ECO:0000313" key="4">
    <source>
        <dbReference type="EMBL" id="CAG9134367.1"/>
    </source>
</evidence>
<protein>
    <submittedName>
        <fullName evidence="4">(diamondback moth) hypothetical protein</fullName>
    </submittedName>
</protein>
<dbReference type="GO" id="GO:0005737">
    <property type="term" value="C:cytoplasm"/>
    <property type="evidence" value="ECO:0007669"/>
    <property type="project" value="InterPro"/>
</dbReference>
<dbReference type="InterPro" id="IPR032397">
    <property type="entry name" value="RHD_dimer"/>
</dbReference>
<dbReference type="PROSITE" id="PS50254">
    <property type="entry name" value="REL_2"/>
    <property type="match status" value="1"/>
</dbReference>
<dbReference type="PANTHER" id="PTHR24169">
    <property type="entry name" value="NUCLEAR FACTOR NF-KAPPA-B PROTEIN"/>
    <property type="match status" value="1"/>
</dbReference>
<gene>
    <name evidence="4" type="ORF">PLXY2_LOCUS12627</name>
</gene>
<keyword evidence="1" id="KW-0040">ANK repeat</keyword>
<organism evidence="4 5">
    <name type="scientific">Plutella xylostella</name>
    <name type="common">Diamondback moth</name>
    <name type="synonym">Plutella maculipennis</name>
    <dbReference type="NCBI Taxonomy" id="51655"/>
    <lineage>
        <taxon>Eukaryota</taxon>
        <taxon>Metazoa</taxon>
        <taxon>Ecdysozoa</taxon>
        <taxon>Arthropoda</taxon>
        <taxon>Hexapoda</taxon>
        <taxon>Insecta</taxon>
        <taxon>Pterygota</taxon>
        <taxon>Neoptera</taxon>
        <taxon>Endopterygota</taxon>
        <taxon>Lepidoptera</taxon>
        <taxon>Glossata</taxon>
        <taxon>Ditrysia</taxon>
        <taxon>Yponomeutoidea</taxon>
        <taxon>Plutellidae</taxon>
        <taxon>Plutella</taxon>
    </lineage>
</organism>
<dbReference type="SUPFAM" id="SSF47986">
    <property type="entry name" value="DEATH domain"/>
    <property type="match status" value="1"/>
</dbReference>
<evidence type="ECO:0000313" key="5">
    <source>
        <dbReference type="Proteomes" id="UP000653454"/>
    </source>
</evidence>
<comment type="caution">
    <text evidence="4">The sequence shown here is derived from an EMBL/GenBank/DDBJ whole genome shotgun (WGS) entry which is preliminary data.</text>
</comment>
<dbReference type="SMART" id="SM00248">
    <property type="entry name" value="ANK"/>
    <property type="match status" value="6"/>
</dbReference>
<dbReference type="Pfam" id="PF00023">
    <property type="entry name" value="Ank"/>
    <property type="match status" value="1"/>
</dbReference>
<dbReference type="InterPro" id="IPR002909">
    <property type="entry name" value="IPT_dom"/>
</dbReference>
<reference evidence="4" key="1">
    <citation type="submission" date="2020-11" db="EMBL/GenBank/DDBJ databases">
        <authorList>
            <person name="Whiteford S."/>
        </authorList>
    </citation>
    <scope>NUCLEOTIDE SEQUENCE</scope>
</reference>
<dbReference type="SUPFAM" id="SSF48403">
    <property type="entry name" value="Ankyrin repeat"/>
    <property type="match status" value="1"/>
</dbReference>
<evidence type="ECO:0000259" key="3">
    <source>
        <dbReference type="PROSITE" id="PS50254"/>
    </source>
</evidence>
<dbReference type="AlphaFoldDB" id="A0A8S4G4I9"/>